<feature type="compositionally biased region" description="Acidic residues" evidence="1">
    <location>
        <begin position="785"/>
        <end position="795"/>
    </location>
</feature>
<evidence type="ECO:0000256" key="1">
    <source>
        <dbReference type="SAM" id="MobiDB-lite"/>
    </source>
</evidence>
<feature type="compositionally biased region" description="Polar residues" evidence="1">
    <location>
        <begin position="752"/>
        <end position="765"/>
    </location>
</feature>
<evidence type="ECO:0000313" key="3">
    <source>
        <dbReference type="Proteomes" id="UP000218209"/>
    </source>
</evidence>
<sequence>MYNVFRIVGSGALAFVTNRDGNTGDHHAAAPLRFMTGAQHAADVAARRAGLQRRPESPPTSSPLPAARHFLNPMFASTAAPGTATCSRLRHSPYGVAPGGSQSPQMAAAAPLVGGRDAASGCIAGVAGVAQSSAAGNGSVQPSGAAVGAATSADPAEWACSQVYTAVAVPPGLADVRSFARRGPVDDRDNDEDNGYLQEGGNEYTPRAGTGTTFSCPMAGSTSTMPLNKKRRGRAGTRCAPPTPTVPRRGGPPGGSGMRLGSPYQSAGGAASGAMSGVAGNGTSPSPTAGGGRSIAHPAAAVGASPRTRRASGGSSGATPPPRPACVAAAEAASGSGTTGVTTAAQIAEVMRTSSTGFSGVRREITAQRKEVAIMNSQIRAVTKKLDDVAVLADRLTASLFYQRRAIINMAGDVTSVLTWTAAESSAAMAFGAGPAVHGVPDADGNARNTSVTTPEGEVQEAQWILELKPHLVGFLRKSFVSPRGAADVWVDMAVVNDKLQDWTTVRFDVDTNGADALLERKWRLPQRTRRPSVAVAGDTATADEGGSALTSRGKTMGYKYLHRAVSHFYQSLGNKAVSAFATYVNSKANIGSLRRVRGTRTKNEVVFSPGEAASMLEDDSFMTEFANRAGIIRALKVVFSVMGVRDRYTEAGPVPGSPDGVCCLLAHVAFVTMKVRAHLKKRAAMEPSAEDGDDGSPVLNGGHRAEWVEELASVRQAFATQGARTRNGLRITDGGDSRRTDPSHRRPPSPTQAAASLPSVSGNPSAPDAGLQAAAAGANHSSDGDGDVEQESEGEALGPVEQAAVDAAHAAVAHAMEGVYEVLDSASYCLCKASQRIAPATVAREVAPVLLCIFLPCG</sequence>
<feature type="compositionally biased region" description="Low complexity" evidence="1">
    <location>
        <begin position="766"/>
        <end position="782"/>
    </location>
</feature>
<feature type="compositionally biased region" description="Polar residues" evidence="1">
    <location>
        <begin position="210"/>
        <end position="226"/>
    </location>
</feature>
<proteinExistence type="predicted"/>
<feature type="compositionally biased region" description="Low complexity" evidence="1">
    <location>
        <begin position="259"/>
        <end position="282"/>
    </location>
</feature>
<feature type="region of interest" description="Disordered" evidence="1">
    <location>
        <begin position="530"/>
        <end position="549"/>
    </location>
</feature>
<dbReference type="Proteomes" id="UP000218209">
    <property type="component" value="Unassembled WGS sequence"/>
</dbReference>
<reference evidence="2 3" key="1">
    <citation type="submission" date="2017-03" db="EMBL/GenBank/DDBJ databases">
        <title>WGS assembly of Porphyra umbilicalis.</title>
        <authorList>
            <person name="Brawley S.H."/>
            <person name="Blouin N.A."/>
            <person name="Ficko-Blean E."/>
            <person name="Wheeler G.L."/>
            <person name="Lohr M."/>
            <person name="Goodson H.V."/>
            <person name="Jenkins J.W."/>
            <person name="Blaby-Haas C.E."/>
            <person name="Helliwell K.E."/>
            <person name="Chan C."/>
            <person name="Marriage T."/>
            <person name="Bhattacharya D."/>
            <person name="Klein A.S."/>
            <person name="Badis Y."/>
            <person name="Brodie J."/>
            <person name="Cao Y."/>
            <person name="Collen J."/>
            <person name="Dittami S.M."/>
            <person name="Gachon C.M."/>
            <person name="Green B.R."/>
            <person name="Karpowicz S."/>
            <person name="Kim J.W."/>
            <person name="Kudahl U."/>
            <person name="Lin S."/>
            <person name="Michel G."/>
            <person name="Mittag M."/>
            <person name="Olson B.J."/>
            <person name="Pangilinan J."/>
            <person name="Peng Y."/>
            <person name="Qiu H."/>
            <person name="Shu S."/>
            <person name="Singer J.T."/>
            <person name="Smith A.G."/>
            <person name="Sprecher B.N."/>
            <person name="Wagner V."/>
            <person name="Wang W."/>
            <person name="Wang Z.-Y."/>
            <person name="Yan J."/>
            <person name="Yarish C."/>
            <person name="Zoeuner-Riek S."/>
            <person name="Zhuang Y."/>
            <person name="Zou Y."/>
            <person name="Lindquist E.A."/>
            <person name="Grimwood J."/>
            <person name="Barry K."/>
            <person name="Rokhsar D.S."/>
            <person name="Schmutz J."/>
            <person name="Stiller J.W."/>
            <person name="Grossman A.R."/>
            <person name="Prochnik S.E."/>
        </authorList>
    </citation>
    <scope>NUCLEOTIDE SEQUENCE [LARGE SCALE GENOMIC DNA]</scope>
    <source>
        <strain evidence="2">4086291</strain>
    </source>
</reference>
<dbReference type="EMBL" id="KV919088">
    <property type="protein sequence ID" value="OSX72049.1"/>
    <property type="molecule type" value="Genomic_DNA"/>
</dbReference>
<evidence type="ECO:0000313" key="2">
    <source>
        <dbReference type="EMBL" id="OSX72049.1"/>
    </source>
</evidence>
<dbReference type="AlphaFoldDB" id="A0A1X6NTU7"/>
<gene>
    <name evidence="2" type="ORF">BU14_0475s0002</name>
</gene>
<keyword evidence="3" id="KW-1185">Reference proteome</keyword>
<protein>
    <submittedName>
        <fullName evidence="2">Uncharacterized protein</fullName>
    </submittedName>
</protein>
<name>A0A1X6NTU7_PORUM</name>
<organism evidence="2 3">
    <name type="scientific">Porphyra umbilicalis</name>
    <name type="common">Purple laver</name>
    <name type="synonym">Red alga</name>
    <dbReference type="NCBI Taxonomy" id="2786"/>
    <lineage>
        <taxon>Eukaryota</taxon>
        <taxon>Rhodophyta</taxon>
        <taxon>Bangiophyceae</taxon>
        <taxon>Bangiales</taxon>
        <taxon>Bangiaceae</taxon>
        <taxon>Porphyra</taxon>
    </lineage>
</organism>
<feature type="region of interest" description="Disordered" evidence="1">
    <location>
        <begin position="719"/>
        <end position="797"/>
    </location>
</feature>
<accession>A0A1X6NTU7</accession>
<feature type="region of interest" description="Disordered" evidence="1">
    <location>
        <begin position="181"/>
        <end position="326"/>
    </location>
</feature>
<feature type="compositionally biased region" description="Basic and acidic residues" evidence="1">
    <location>
        <begin position="734"/>
        <end position="745"/>
    </location>
</feature>